<organism evidence="1 2">
    <name type="scientific">Brevundimonas vesicularis</name>
    <name type="common">Pseudomonas vesicularis</name>
    <dbReference type="NCBI Taxonomy" id="41276"/>
    <lineage>
        <taxon>Bacteria</taxon>
        <taxon>Pseudomonadati</taxon>
        <taxon>Pseudomonadota</taxon>
        <taxon>Alphaproteobacteria</taxon>
        <taxon>Caulobacterales</taxon>
        <taxon>Caulobacteraceae</taxon>
        <taxon>Brevundimonas</taxon>
    </lineage>
</organism>
<accession>A0A7W9L4Z8</accession>
<protein>
    <submittedName>
        <fullName evidence="1">Uncharacterized protein</fullName>
    </submittedName>
</protein>
<dbReference type="Proteomes" id="UP000556201">
    <property type="component" value="Unassembled WGS sequence"/>
</dbReference>
<dbReference type="RefSeq" id="WP_184278449.1">
    <property type="nucleotide sequence ID" value="NZ_JACHLJ010000001.1"/>
</dbReference>
<dbReference type="EMBL" id="JACHLJ010000001">
    <property type="protein sequence ID" value="MBB5770849.1"/>
    <property type="molecule type" value="Genomic_DNA"/>
</dbReference>
<gene>
    <name evidence="1" type="ORF">HNP47_000818</name>
</gene>
<evidence type="ECO:0000313" key="2">
    <source>
        <dbReference type="Proteomes" id="UP000556201"/>
    </source>
</evidence>
<evidence type="ECO:0000313" key="1">
    <source>
        <dbReference type="EMBL" id="MBB5770849.1"/>
    </source>
</evidence>
<dbReference type="AlphaFoldDB" id="A0A7W9L4Z8"/>
<proteinExistence type="predicted"/>
<comment type="caution">
    <text evidence="1">The sequence shown here is derived from an EMBL/GenBank/DDBJ whole genome shotgun (WGS) entry which is preliminary data.</text>
</comment>
<sequence length="68" mass="7507">MAYEYVKQAYGVNPVPGARVRHTVTGKFGKIAGKKAYDNYVHVVFDGMKFSTPCHPKELDYSPVEAAA</sequence>
<reference evidence="1 2" key="1">
    <citation type="submission" date="2020-08" db="EMBL/GenBank/DDBJ databases">
        <title>Functional genomics of gut bacteria from endangered species of beetles.</title>
        <authorList>
            <person name="Carlos-Shanley C."/>
        </authorList>
    </citation>
    <scope>NUCLEOTIDE SEQUENCE [LARGE SCALE GENOMIC DNA]</scope>
    <source>
        <strain evidence="1 2">S00192</strain>
    </source>
</reference>
<name>A0A7W9L4Z8_BREVE</name>